<comment type="caution">
    <text evidence="1">The sequence shown here is derived from an EMBL/GenBank/DDBJ whole genome shotgun (WGS) entry which is preliminary data.</text>
</comment>
<dbReference type="EMBL" id="BQXS01000352">
    <property type="protein sequence ID" value="GKT28557.1"/>
    <property type="molecule type" value="Genomic_DNA"/>
</dbReference>
<dbReference type="Proteomes" id="UP001057375">
    <property type="component" value="Unassembled WGS sequence"/>
</dbReference>
<evidence type="ECO:0000313" key="2">
    <source>
        <dbReference type="Proteomes" id="UP001057375"/>
    </source>
</evidence>
<reference evidence="1" key="1">
    <citation type="submission" date="2022-03" db="EMBL/GenBank/DDBJ databases">
        <title>Draft genome sequence of Aduncisulcus paluster, a free-living microaerophilic Fornicata.</title>
        <authorList>
            <person name="Yuyama I."/>
            <person name="Kume K."/>
            <person name="Tamura T."/>
            <person name="Inagaki Y."/>
            <person name="Hashimoto T."/>
        </authorList>
    </citation>
    <scope>NUCLEOTIDE SEQUENCE</scope>
    <source>
        <strain evidence="1">NY0171</strain>
    </source>
</reference>
<protein>
    <submittedName>
        <fullName evidence="1">Uncharacterized protein</fullName>
    </submittedName>
</protein>
<organism evidence="1 2">
    <name type="scientific">Aduncisulcus paluster</name>
    <dbReference type="NCBI Taxonomy" id="2918883"/>
    <lineage>
        <taxon>Eukaryota</taxon>
        <taxon>Metamonada</taxon>
        <taxon>Carpediemonas-like organisms</taxon>
        <taxon>Aduncisulcus</taxon>
    </lineage>
</organism>
<name>A0ABQ5K9F2_9EUKA</name>
<proteinExistence type="predicted"/>
<accession>A0ABQ5K9F2</accession>
<keyword evidence="2" id="KW-1185">Reference proteome</keyword>
<gene>
    <name evidence="1" type="ORF">ADUPG1_000725</name>
</gene>
<sequence>MLVKVIKFFKRCCFPSHIEEVYENVKDLLHPWYMIFRDSPRENQFFSHYEYECWLGLISVFSSVPSLIPQLSPSLDIDVEWSRGVSIKIDRYLNEYNANVAAHISRLYFSKLLCSVPMVSMIPSSEISICVRAKTYPFATHICSALKFFVYFSNRYGGYHYYEKREPEIMFHDIVTGLSFVEGDRCRKFKEFDKCCILYGQTEDGDMKRKDHSPYIKYARADHLLAIFPYEKERQMRHSIYDRIEQTSAGVEILFEPDTCSFEGYDQDEWRREMMERNEKGKCNII</sequence>
<evidence type="ECO:0000313" key="1">
    <source>
        <dbReference type="EMBL" id="GKT28557.1"/>
    </source>
</evidence>